<evidence type="ECO:0000313" key="4">
    <source>
        <dbReference type="Proteomes" id="UP000823674"/>
    </source>
</evidence>
<dbReference type="InterPro" id="IPR010754">
    <property type="entry name" value="OPA3-like"/>
</dbReference>
<organism evidence="3 4">
    <name type="scientific">Brassica rapa subsp. trilocularis</name>
    <dbReference type="NCBI Taxonomy" id="1813537"/>
    <lineage>
        <taxon>Eukaryota</taxon>
        <taxon>Viridiplantae</taxon>
        <taxon>Streptophyta</taxon>
        <taxon>Embryophyta</taxon>
        <taxon>Tracheophyta</taxon>
        <taxon>Spermatophyta</taxon>
        <taxon>Magnoliopsida</taxon>
        <taxon>eudicotyledons</taxon>
        <taxon>Gunneridae</taxon>
        <taxon>Pentapetalae</taxon>
        <taxon>rosids</taxon>
        <taxon>malvids</taxon>
        <taxon>Brassicales</taxon>
        <taxon>Brassicaceae</taxon>
        <taxon>Brassiceae</taxon>
        <taxon>Brassica</taxon>
    </lineage>
</organism>
<keyword evidence="1" id="KW-0175">Coiled coil</keyword>
<comment type="caution">
    <text evidence="3">The sequence shown here is derived from an EMBL/GenBank/DDBJ whole genome shotgun (WGS) entry which is preliminary data.</text>
</comment>
<dbReference type="Proteomes" id="UP000823674">
    <property type="component" value="Chromosome A07"/>
</dbReference>
<name>A0ABQ7L0K1_BRACM</name>
<protein>
    <recommendedName>
        <fullName evidence="5">OPA3-like protein</fullName>
    </recommendedName>
</protein>
<dbReference type="Pfam" id="PF07047">
    <property type="entry name" value="OPA3"/>
    <property type="match status" value="2"/>
</dbReference>
<proteinExistence type="predicted"/>
<evidence type="ECO:0000256" key="1">
    <source>
        <dbReference type="SAM" id="Coils"/>
    </source>
</evidence>
<evidence type="ECO:0000256" key="2">
    <source>
        <dbReference type="SAM" id="MobiDB-lite"/>
    </source>
</evidence>
<dbReference type="EMBL" id="JADBGQ010000009">
    <property type="protein sequence ID" value="KAG5378801.1"/>
    <property type="molecule type" value="Genomic_DNA"/>
</dbReference>
<gene>
    <name evidence="3" type="primary">A07p016000.1_BraROA</name>
    <name evidence="3" type="ORF">IGI04_026643</name>
</gene>
<evidence type="ECO:0000313" key="3">
    <source>
        <dbReference type="EMBL" id="KAG5378801.1"/>
    </source>
</evidence>
<accession>A0ABQ7L0K1</accession>
<reference evidence="3 4" key="1">
    <citation type="submission" date="2021-03" db="EMBL/GenBank/DDBJ databases">
        <authorList>
            <person name="King G.J."/>
            <person name="Bancroft I."/>
            <person name="Baten A."/>
            <person name="Bloomfield J."/>
            <person name="Borpatragohain P."/>
            <person name="He Z."/>
            <person name="Irish N."/>
            <person name="Irwin J."/>
            <person name="Liu K."/>
            <person name="Mauleon R.P."/>
            <person name="Moore J."/>
            <person name="Morris R."/>
            <person name="Ostergaard L."/>
            <person name="Wang B."/>
            <person name="Wells R."/>
        </authorList>
    </citation>
    <scope>NUCLEOTIDE SEQUENCE [LARGE SCALE GENOMIC DNA]</scope>
    <source>
        <strain evidence="3">R-o-18</strain>
        <tissue evidence="3">Leaf</tissue>
    </source>
</reference>
<feature type="compositionally biased region" description="Polar residues" evidence="2">
    <location>
        <begin position="191"/>
        <end position="213"/>
    </location>
</feature>
<sequence length="213" mass="24065">MVLPLMKLGTLLVKTVSKPLASQLKHQAKVHPQFRQFIINFAQRNHRITTQMQRRIYGHATDVEIRPLDEEKAVQAAVDLIGELFIFAFAFHGLLMVHLCEDNYQGGGSLPKKIWIFFPSQDVGGGVVVFEVQRSSRSETRKEEARKQELEELRIKDEEMEKKMADLQSRLAEVEQLAKARGLTGMFKLRQQPNTTGSENPADTSGQSSSSLS</sequence>
<keyword evidence="4" id="KW-1185">Reference proteome</keyword>
<feature type="coiled-coil region" evidence="1">
    <location>
        <begin position="143"/>
        <end position="177"/>
    </location>
</feature>
<dbReference type="PANTHER" id="PTHR12499:SF21">
    <property type="entry name" value="OPA3-LIKE PROTEIN"/>
    <property type="match status" value="1"/>
</dbReference>
<dbReference type="PANTHER" id="PTHR12499">
    <property type="entry name" value="OPTIC ATROPHY 3 PROTEIN OPA3"/>
    <property type="match status" value="1"/>
</dbReference>
<feature type="region of interest" description="Disordered" evidence="2">
    <location>
        <begin position="185"/>
        <end position="213"/>
    </location>
</feature>
<evidence type="ECO:0008006" key="5">
    <source>
        <dbReference type="Google" id="ProtNLM"/>
    </source>
</evidence>